<dbReference type="EMBL" id="CM045872">
    <property type="protein sequence ID" value="KAI7949597.1"/>
    <property type="molecule type" value="Genomic_DNA"/>
</dbReference>
<dbReference type="Proteomes" id="UP001060170">
    <property type="component" value="Chromosome 8"/>
</dbReference>
<proteinExistence type="predicted"/>
<accession>A0ACC0EAY4</accession>
<reference evidence="1 2" key="3">
    <citation type="journal article" date="2022" name="Microbiol. Spectr.">
        <title>Folding features and dynamics of 3D genome architecture in plant fungal pathogens.</title>
        <authorList>
            <person name="Xia C."/>
        </authorList>
    </citation>
    <scope>NUCLEOTIDE SEQUENCE [LARGE SCALE GENOMIC DNA]</scope>
    <source>
        <strain evidence="1 2">93-210</strain>
    </source>
</reference>
<comment type="caution">
    <text evidence="1">The sequence shown here is derived from an EMBL/GenBank/DDBJ whole genome shotgun (WGS) entry which is preliminary data.</text>
</comment>
<gene>
    <name evidence="1" type="ORF">MJO28_008418</name>
</gene>
<evidence type="ECO:0000313" key="1">
    <source>
        <dbReference type="EMBL" id="KAI7949597.1"/>
    </source>
</evidence>
<reference evidence="2" key="2">
    <citation type="journal article" date="2018" name="Mol. Plant Microbe Interact.">
        <title>Genome sequence resources for the wheat stripe rust pathogen (Puccinia striiformis f. sp. tritici) and the barley stripe rust pathogen (Puccinia striiformis f. sp. hordei).</title>
        <authorList>
            <person name="Xia C."/>
            <person name="Wang M."/>
            <person name="Yin C."/>
            <person name="Cornejo O.E."/>
            <person name="Hulbert S.H."/>
            <person name="Chen X."/>
        </authorList>
    </citation>
    <scope>NUCLEOTIDE SEQUENCE [LARGE SCALE GENOMIC DNA]</scope>
    <source>
        <strain evidence="2">93-210</strain>
    </source>
</reference>
<protein>
    <submittedName>
        <fullName evidence="1">Uncharacterized protein</fullName>
    </submittedName>
</protein>
<keyword evidence="2" id="KW-1185">Reference proteome</keyword>
<organism evidence="1 2">
    <name type="scientific">Puccinia striiformis f. sp. tritici</name>
    <dbReference type="NCBI Taxonomy" id="168172"/>
    <lineage>
        <taxon>Eukaryota</taxon>
        <taxon>Fungi</taxon>
        <taxon>Dikarya</taxon>
        <taxon>Basidiomycota</taxon>
        <taxon>Pucciniomycotina</taxon>
        <taxon>Pucciniomycetes</taxon>
        <taxon>Pucciniales</taxon>
        <taxon>Pucciniaceae</taxon>
        <taxon>Puccinia</taxon>
    </lineage>
</organism>
<evidence type="ECO:0000313" key="2">
    <source>
        <dbReference type="Proteomes" id="UP001060170"/>
    </source>
</evidence>
<sequence length="557" mass="61341">MEIHNPSTANSAKLASFDTEKTHQQPSTTIGHTPEADPPAQTNSPPPTILPLATYQLTKWLQMIMKPIKGQTKIKSMPGTIQIQQLILAAIPQPLLAFATIPLPPLCQPRPTRQDEEDEVVQLDLIGETSNKEEGHSSQEATREPSVEPQRVTIHINYQFHVVQAVNNQPSNPCGQKRKSTLSSTQDNLPKTMKIKAKDNKIFIIWRVDDNNLPRFKPSLLPEEKIKTCTLVQEDPKIVAQNKLAFRQLRAHLAPNSIPAEPSREPTAGASNSAALHDIIRDLYAAHHPLGKPTRGHDTRSTTCLVQAVDGHTICSERQARPLIGQPCLRAARTSRSKDPSDRQVRAVNLGSAPRSFNYRTGPAGNSTNPAQGRLNQGNNITNPSAGQSNQPTSTRQMTASVMSAVESMNSTGVSTGLNPSFTQPELFQQSASLPPQFYLGQAYTAPFTPAFLGQAFPAQEFPGQAFPGQPYQQVFPGQPYQQQKGYQFPNSQAQGSSNQQTTNPASKPPICRLKIHQMHQQSNLPRLHPIVVHQLMISLRSPNLKYLEQLKDQVSL</sequence>
<name>A0ACC0EAY4_9BASI</name>
<reference evidence="2" key="1">
    <citation type="journal article" date="2018" name="BMC Genomics">
        <title>Genomic insights into host adaptation between the wheat stripe rust pathogen (Puccinia striiformis f. sp. tritici) and the barley stripe rust pathogen (Puccinia striiformis f. sp. hordei).</title>
        <authorList>
            <person name="Xia C."/>
            <person name="Wang M."/>
            <person name="Yin C."/>
            <person name="Cornejo O.E."/>
            <person name="Hulbert S.H."/>
            <person name="Chen X."/>
        </authorList>
    </citation>
    <scope>NUCLEOTIDE SEQUENCE [LARGE SCALE GENOMIC DNA]</scope>
    <source>
        <strain evidence="2">93-210</strain>
    </source>
</reference>